<keyword evidence="2" id="KW-1185">Reference proteome</keyword>
<proteinExistence type="predicted"/>
<accession>A0AA40ADU5</accession>
<dbReference type="AlphaFoldDB" id="A0AA40ADU5"/>
<organism evidence="1 2">
    <name type="scientific">Lasiosphaeria miniovina</name>
    <dbReference type="NCBI Taxonomy" id="1954250"/>
    <lineage>
        <taxon>Eukaryota</taxon>
        <taxon>Fungi</taxon>
        <taxon>Dikarya</taxon>
        <taxon>Ascomycota</taxon>
        <taxon>Pezizomycotina</taxon>
        <taxon>Sordariomycetes</taxon>
        <taxon>Sordariomycetidae</taxon>
        <taxon>Sordariales</taxon>
        <taxon>Lasiosphaeriaceae</taxon>
        <taxon>Lasiosphaeria</taxon>
    </lineage>
</organism>
<dbReference type="Proteomes" id="UP001172101">
    <property type="component" value="Unassembled WGS sequence"/>
</dbReference>
<dbReference type="GeneID" id="85325683"/>
<sequence length="302" mass="34289">MGHDDATGGPGPQGSTKRWVLDSRGIGSFNTFKLVGVKGGDHPWSCVTRHHWEWLHFPRRRMEMFSKGHKSGSERVATIRRARGLGNWCLVMTGLGAFATDRRFKIVLLPYGKERKRDEVTIIMQTQKRDFWKAAFSFGVHLYHFEMNIGKGGTPQKFEWREQNAFRGDAHEELYATQDVRHPVVSSGGKKKHLNRMDALRKTTGWVLVRIRGHSATGPTNNIVGWTDDKAEIVATFCQPVSWIPFKDALRRDKMVFQWWGSAVQGDLASSPDFIHVAALTACGIWDDEQRRLAAKNKGEES</sequence>
<dbReference type="RefSeq" id="XP_060295345.1">
    <property type="nucleotide sequence ID" value="XM_060442413.1"/>
</dbReference>
<evidence type="ECO:0000313" key="1">
    <source>
        <dbReference type="EMBL" id="KAK0714023.1"/>
    </source>
</evidence>
<protein>
    <submittedName>
        <fullName evidence="1">Uncharacterized protein</fullName>
    </submittedName>
</protein>
<comment type="caution">
    <text evidence="1">The sequence shown here is derived from an EMBL/GenBank/DDBJ whole genome shotgun (WGS) entry which is preliminary data.</text>
</comment>
<evidence type="ECO:0000313" key="2">
    <source>
        <dbReference type="Proteomes" id="UP001172101"/>
    </source>
</evidence>
<dbReference type="EMBL" id="JAUIRO010000005">
    <property type="protein sequence ID" value="KAK0714023.1"/>
    <property type="molecule type" value="Genomic_DNA"/>
</dbReference>
<reference evidence="1" key="1">
    <citation type="submission" date="2023-06" db="EMBL/GenBank/DDBJ databases">
        <title>Genome-scale phylogeny and comparative genomics of the fungal order Sordariales.</title>
        <authorList>
            <consortium name="Lawrence Berkeley National Laboratory"/>
            <person name="Hensen N."/>
            <person name="Bonometti L."/>
            <person name="Westerberg I."/>
            <person name="Brannstrom I.O."/>
            <person name="Guillou S."/>
            <person name="Cros-Aarteil S."/>
            <person name="Calhoun S."/>
            <person name="Haridas S."/>
            <person name="Kuo A."/>
            <person name="Mondo S."/>
            <person name="Pangilinan J."/>
            <person name="Riley R."/>
            <person name="LaButti K."/>
            <person name="Andreopoulos B."/>
            <person name="Lipzen A."/>
            <person name="Chen C."/>
            <person name="Yanf M."/>
            <person name="Daum C."/>
            <person name="Ng V."/>
            <person name="Clum A."/>
            <person name="Steindorff A."/>
            <person name="Ohm R."/>
            <person name="Martin F."/>
            <person name="Silar P."/>
            <person name="Natvig D."/>
            <person name="Lalanne C."/>
            <person name="Gautier V."/>
            <person name="Ament-velasquez S.L."/>
            <person name="Kruys A."/>
            <person name="Hutchinson M.I."/>
            <person name="Powell A.J."/>
            <person name="Barry K."/>
            <person name="Miller A.N."/>
            <person name="Grigoriev I.V."/>
            <person name="Debuchy R."/>
            <person name="Gladieux P."/>
            <person name="Thoren M.H."/>
            <person name="Johannesson H."/>
        </authorList>
    </citation>
    <scope>NUCLEOTIDE SEQUENCE</scope>
    <source>
        <strain evidence="1">SMH2392-1A</strain>
    </source>
</reference>
<gene>
    <name evidence="1" type="ORF">B0T26DRAFT_719292</name>
</gene>
<name>A0AA40ADU5_9PEZI</name>